<dbReference type="EMBL" id="QQBB01000001">
    <property type="protein sequence ID" value="RDI62011.1"/>
    <property type="molecule type" value="Genomic_DNA"/>
</dbReference>
<evidence type="ECO:0000256" key="1">
    <source>
        <dbReference type="SAM" id="Phobius"/>
    </source>
</evidence>
<organism evidence="2 3">
    <name type="scientific">Microvirga subterranea</name>
    <dbReference type="NCBI Taxonomy" id="186651"/>
    <lineage>
        <taxon>Bacteria</taxon>
        <taxon>Pseudomonadati</taxon>
        <taxon>Pseudomonadota</taxon>
        <taxon>Alphaproteobacteria</taxon>
        <taxon>Hyphomicrobiales</taxon>
        <taxon>Methylobacteriaceae</taxon>
        <taxon>Microvirga</taxon>
    </lineage>
</organism>
<keyword evidence="3" id="KW-1185">Reference proteome</keyword>
<comment type="caution">
    <text evidence="2">The sequence shown here is derived from an EMBL/GenBank/DDBJ whole genome shotgun (WGS) entry which is preliminary data.</text>
</comment>
<dbReference type="Proteomes" id="UP000254925">
    <property type="component" value="Unassembled WGS sequence"/>
</dbReference>
<proteinExistence type="predicted"/>
<gene>
    <name evidence="2" type="ORF">DES45_101272</name>
</gene>
<protein>
    <submittedName>
        <fullName evidence="2">Uncharacterized protein</fullName>
    </submittedName>
</protein>
<dbReference type="RefSeq" id="WP_147282326.1">
    <property type="nucleotide sequence ID" value="NZ_QQBB01000001.1"/>
</dbReference>
<reference evidence="2 3" key="1">
    <citation type="submission" date="2018-07" db="EMBL/GenBank/DDBJ databases">
        <title>Genomic Encyclopedia of Type Strains, Phase IV (KMG-IV): sequencing the most valuable type-strain genomes for metagenomic binning, comparative biology and taxonomic classification.</title>
        <authorList>
            <person name="Goeker M."/>
        </authorList>
    </citation>
    <scope>NUCLEOTIDE SEQUENCE [LARGE SCALE GENOMIC DNA]</scope>
    <source>
        <strain evidence="2 3">DSM 14364</strain>
    </source>
</reference>
<feature type="transmembrane region" description="Helical" evidence="1">
    <location>
        <begin position="36"/>
        <end position="58"/>
    </location>
</feature>
<feature type="transmembrane region" description="Helical" evidence="1">
    <location>
        <begin position="6"/>
        <end position="24"/>
    </location>
</feature>
<dbReference type="AlphaFoldDB" id="A0A370HVP0"/>
<accession>A0A370HVP0</accession>
<keyword evidence="1" id="KW-1133">Transmembrane helix</keyword>
<evidence type="ECO:0000313" key="3">
    <source>
        <dbReference type="Proteomes" id="UP000254925"/>
    </source>
</evidence>
<evidence type="ECO:0000313" key="2">
    <source>
        <dbReference type="EMBL" id="RDI62011.1"/>
    </source>
</evidence>
<sequence>MRIKRVHLFYWLGICVTIIITLLSNDLSKKDDIYNVLSFALTFSSLILAIIAIIQTLVANNSSAAVLTAIQGAADQTHSASNQIRFTANELRKQVQEIPSRLDEISGKVDRTHSAIDAFATSRLPKEDEADKTAPDGDQLEDAKKYLRRCTVGGVVAWYAINKSLELDVEVDIFSLLDDEKLNNYLAGCIAIYRAHNAVEYDKKGSKIKVTKINHDFGGQLYVALSATFDAAEKKGDTKLLTISKGQIDRSLGLSTPREVPDDEETDE</sequence>
<keyword evidence="1" id="KW-0812">Transmembrane</keyword>
<name>A0A370HVP0_9HYPH</name>
<keyword evidence="1" id="KW-0472">Membrane</keyword>